<dbReference type="Proteomes" id="UP000239709">
    <property type="component" value="Chromosome"/>
</dbReference>
<evidence type="ECO:0000313" key="3">
    <source>
        <dbReference type="EMBL" id="AVO33127.1"/>
    </source>
</evidence>
<evidence type="ECO:0000256" key="1">
    <source>
        <dbReference type="SAM" id="Phobius"/>
    </source>
</evidence>
<keyword evidence="1" id="KW-0472">Membrane</keyword>
<dbReference type="InterPro" id="IPR054331">
    <property type="entry name" value="LiaF_TM"/>
</dbReference>
<name>A0A2S0MBD7_9BURK</name>
<dbReference type="RefSeq" id="WP_106701520.1">
    <property type="nucleotide sequence ID" value="NZ_CP027666.1"/>
</dbReference>
<evidence type="ECO:0000259" key="2">
    <source>
        <dbReference type="Pfam" id="PF22570"/>
    </source>
</evidence>
<sequence>MRIFPIALIVIGALGVAKYFGLIPVGMMPLVGPVLLIALGASLLLRRRRHCRADWRASDRRDDRLAPPSAPTP</sequence>
<keyword evidence="1" id="KW-0812">Transmembrane</keyword>
<protein>
    <recommendedName>
        <fullName evidence="2">LiaF transmembrane domain-containing protein</fullName>
    </recommendedName>
</protein>
<gene>
    <name evidence="3" type="ORF">C6570_01805</name>
</gene>
<feature type="transmembrane region" description="Helical" evidence="1">
    <location>
        <begin position="27"/>
        <end position="45"/>
    </location>
</feature>
<dbReference type="EMBL" id="CP027666">
    <property type="protein sequence ID" value="AVO33127.1"/>
    <property type="molecule type" value="Genomic_DNA"/>
</dbReference>
<keyword evidence="4" id="KW-1185">Reference proteome</keyword>
<dbReference type="KEGG" id="otk:C6570_01805"/>
<feature type="domain" description="LiaF transmembrane" evidence="2">
    <location>
        <begin position="2"/>
        <end position="50"/>
    </location>
</feature>
<dbReference type="Pfam" id="PF22570">
    <property type="entry name" value="LiaF-TM"/>
    <property type="match status" value="1"/>
</dbReference>
<reference evidence="3 4" key="1">
    <citation type="submission" date="2018-03" db="EMBL/GenBank/DDBJ databases">
        <title>Genome sequencing of Ottowia sp.</title>
        <authorList>
            <person name="Kim S.-J."/>
            <person name="Heo J."/>
            <person name="Kwon S.-W."/>
        </authorList>
    </citation>
    <scope>NUCLEOTIDE SEQUENCE [LARGE SCALE GENOMIC DNA]</scope>
    <source>
        <strain evidence="3 4">KADR8-3</strain>
    </source>
</reference>
<evidence type="ECO:0000313" key="4">
    <source>
        <dbReference type="Proteomes" id="UP000239709"/>
    </source>
</evidence>
<dbReference type="OrthoDB" id="9933146at2"/>
<accession>A0A2S0MBD7</accession>
<organism evidence="3 4">
    <name type="scientific">Ottowia oryzae</name>
    <dbReference type="NCBI Taxonomy" id="2109914"/>
    <lineage>
        <taxon>Bacteria</taxon>
        <taxon>Pseudomonadati</taxon>
        <taxon>Pseudomonadota</taxon>
        <taxon>Betaproteobacteria</taxon>
        <taxon>Burkholderiales</taxon>
        <taxon>Comamonadaceae</taxon>
        <taxon>Ottowia</taxon>
    </lineage>
</organism>
<dbReference type="AlphaFoldDB" id="A0A2S0MBD7"/>
<keyword evidence="1" id="KW-1133">Transmembrane helix</keyword>
<proteinExistence type="predicted"/>